<evidence type="ECO:0000256" key="3">
    <source>
        <dbReference type="ARBA" id="ARBA00023082"/>
    </source>
</evidence>
<dbReference type="InterPro" id="IPR007624">
    <property type="entry name" value="RNA_pol_sigma70_r3"/>
</dbReference>
<dbReference type="InterPro" id="IPR013325">
    <property type="entry name" value="RNA_pol_sigma_r2"/>
</dbReference>
<dbReference type="CDD" id="cd06171">
    <property type="entry name" value="Sigma70_r4"/>
    <property type="match status" value="1"/>
</dbReference>
<evidence type="ECO:0000256" key="6">
    <source>
        <dbReference type="SAM" id="MobiDB-lite"/>
    </source>
</evidence>
<dbReference type="InterPro" id="IPR007627">
    <property type="entry name" value="RNA_pol_sigma70_r2"/>
</dbReference>
<evidence type="ECO:0000256" key="5">
    <source>
        <dbReference type="ARBA" id="ARBA00023163"/>
    </source>
</evidence>
<accession>A0AAE0GP93</accession>
<name>A0AAE0GP93_9CHLO</name>
<keyword evidence="2" id="KW-0805">Transcription regulation</keyword>
<dbReference type="SUPFAM" id="SSF88659">
    <property type="entry name" value="Sigma3 and sigma4 domains of RNA polymerase sigma factors"/>
    <property type="match status" value="2"/>
</dbReference>
<dbReference type="GO" id="GO:0006352">
    <property type="term" value="P:DNA-templated transcription initiation"/>
    <property type="evidence" value="ECO:0007669"/>
    <property type="project" value="InterPro"/>
</dbReference>
<proteinExistence type="inferred from homology"/>
<feature type="compositionally biased region" description="Basic residues" evidence="6">
    <location>
        <begin position="60"/>
        <end position="69"/>
    </location>
</feature>
<feature type="region of interest" description="Disordered" evidence="6">
    <location>
        <begin position="1"/>
        <end position="40"/>
    </location>
</feature>
<dbReference type="GO" id="GO:0003677">
    <property type="term" value="F:DNA binding"/>
    <property type="evidence" value="ECO:0007669"/>
    <property type="project" value="UniProtKB-KW"/>
</dbReference>
<dbReference type="InterPro" id="IPR007630">
    <property type="entry name" value="RNA_pol_sigma70_r4"/>
</dbReference>
<gene>
    <name evidence="8" type="ORF">CYMTET_10491</name>
</gene>
<dbReference type="GO" id="GO:0016987">
    <property type="term" value="F:sigma factor activity"/>
    <property type="evidence" value="ECO:0007669"/>
    <property type="project" value="UniProtKB-KW"/>
</dbReference>
<sequence>MRYRAQRHPAGRESAAGVSEAQTVRAGAETLQRRAREKQRLERRVENIQSLNQGQILMRRQARVKRRVSKRESPSSSVDVSKASAAAVRTRGRSLSVDGAEHSDTTVSSTGDDAKRQRRKRGGRRAGKEFAAQMRMSSRERGVVNAAKTALCKAREPDHLDVPALLAGLQEVANRGGKQTLLTQDQEQTLGMRVQALRALEDLRESLIESALAAEIAESAHKGIAGLMPTRREPTDADLAHTAGLSSVAEMKHIICKGEEARELLVQANLGLVGSVARKYMFGHDMSLEDLMQEGCLGLMKSAERFDPSRGYKFSTYAYHWVRQGVTRAIFDMGRTIRIPVYLHEQQNQMMKAEREFIKTHGRNPTDAELATVAGVTEQRVLDVRHWTTVPVSLDKTIGTSSSGESKELVDDAILFDSNTSGSAERVEEDVEADFLKMDLEDLLETLLPREKYILRLRYGLDGDRRFKTLREIAEMLGVVDETVRGYEMRGLRKLRHPQRAGYLLPYLGGDNADDGDTTLLPSS</sequence>
<dbReference type="InterPro" id="IPR050239">
    <property type="entry name" value="Sigma-70_RNA_pol_init_factors"/>
</dbReference>
<dbReference type="EMBL" id="LGRX02003719">
    <property type="protein sequence ID" value="KAK3281737.1"/>
    <property type="molecule type" value="Genomic_DNA"/>
</dbReference>
<comment type="similarity">
    <text evidence="1">Belongs to the sigma-70 factor family.</text>
</comment>
<dbReference type="InterPro" id="IPR013324">
    <property type="entry name" value="RNA_pol_sigma_r3/r4-like"/>
</dbReference>
<dbReference type="NCBIfam" id="TIGR02937">
    <property type="entry name" value="sigma70-ECF"/>
    <property type="match status" value="1"/>
</dbReference>
<dbReference type="Pfam" id="PF04539">
    <property type="entry name" value="Sigma70_r3"/>
    <property type="match status" value="1"/>
</dbReference>
<comment type="caution">
    <text evidence="8">The sequence shown here is derived from an EMBL/GenBank/DDBJ whole genome shotgun (WGS) entry which is preliminary data.</text>
</comment>
<organism evidence="8 9">
    <name type="scientific">Cymbomonas tetramitiformis</name>
    <dbReference type="NCBI Taxonomy" id="36881"/>
    <lineage>
        <taxon>Eukaryota</taxon>
        <taxon>Viridiplantae</taxon>
        <taxon>Chlorophyta</taxon>
        <taxon>Pyramimonadophyceae</taxon>
        <taxon>Pyramimonadales</taxon>
        <taxon>Pyramimonadaceae</taxon>
        <taxon>Cymbomonas</taxon>
    </lineage>
</organism>
<dbReference type="SUPFAM" id="SSF88946">
    <property type="entry name" value="Sigma2 domain of RNA polymerase sigma factors"/>
    <property type="match status" value="1"/>
</dbReference>
<dbReference type="PANTHER" id="PTHR30603:SF47">
    <property type="entry name" value="RNA POLYMERASE SIGMA FACTOR SIGD, CHLOROPLASTIC"/>
    <property type="match status" value="1"/>
</dbReference>
<evidence type="ECO:0000313" key="8">
    <source>
        <dbReference type="EMBL" id="KAK3281737.1"/>
    </source>
</evidence>
<feature type="region of interest" description="Disordered" evidence="6">
    <location>
        <begin position="60"/>
        <end position="137"/>
    </location>
</feature>
<dbReference type="InterPro" id="IPR000943">
    <property type="entry name" value="RNA_pol_sigma70"/>
</dbReference>
<evidence type="ECO:0000313" key="9">
    <source>
        <dbReference type="Proteomes" id="UP001190700"/>
    </source>
</evidence>
<dbReference type="AlphaFoldDB" id="A0AAE0GP93"/>
<dbReference type="InterPro" id="IPR036388">
    <property type="entry name" value="WH-like_DNA-bd_sf"/>
</dbReference>
<evidence type="ECO:0000256" key="1">
    <source>
        <dbReference type="ARBA" id="ARBA00007788"/>
    </source>
</evidence>
<keyword evidence="3" id="KW-0731">Sigma factor</keyword>
<dbReference type="PRINTS" id="PR00046">
    <property type="entry name" value="SIGMA70FCT"/>
</dbReference>
<dbReference type="Pfam" id="PF04542">
    <property type="entry name" value="Sigma70_r2"/>
    <property type="match status" value="1"/>
</dbReference>
<protein>
    <recommendedName>
        <fullName evidence="7">RNA polymerase sigma-70 domain-containing protein</fullName>
    </recommendedName>
</protein>
<reference evidence="8 9" key="1">
    <citation type="journal article" date="2015" name="Genome Biol. Evol.">
        <title>Comparative Genomics of a Bacterivorous Green Alga Reveals Evolutionary Causalities and Consequences of Phago-Mixotrophic Mode of Nutrition.</title>
        <authorList>
            <person name="Burns J.A."/>
            <person name="Paasch A."/>
            <person name="Narechania A."/>
            <person name="Kim E."/>
        </authorList>
    </citation>
    <scope>NUCLEOTIDE SEQUENCE [LARGE SCALE GENOMIC DNA]</scope>
    <source>
        <strain evidence="8 9">PLY_AMNH</strain>
    </source>
</reference>
<dbReference type="PROSITE" id="PS00715">
    <property type="entry name" value="SIGMA70_1"/>
    <property type="match status" value="1"/>
</dbReference>
<feature type="compositionally biased region" description="Low complexity" evidence="6">
    <location>
        <begin position="74"/>
        <end position="89"/>
    </location>
</feature>
<dbReference type="Gene3D" id="1.10.10.10">
    <property type="entry name" value="Winged helix-like DNA-binding domain superfamily/Winged helix DNA-binding domain"/>
    <property type="match status" value="2"/>
</dbReference>
<dbReference type="Pfam" id="PF04545">
    <property type="entry name" value="Sigma70_r4"/>
    <property type="match status" value="1"/>
</dbReference>
<keyword evidence="4" id="KW-0238">DNA-binding</keyword>
<dbReference type="PANTHER" id="PTHR30603">
    <property type="entry name" value="RNA POLYMERASE SIGMA FACTOR RPO"/>
    <property type="match status" value="1"/>
</dbReference>
<feature type="compositionally biased region" description="Basic residues" evidence="6">
    <location>
        <begin position="116"/>
        <end position="125"/>
    </location>
</feature>
<dbReference type="InterPro" id="IPR014284">
    <property type="entry name" value="RNA_pol_sigma-70_dom"/>
</dbReference>
<dbReference type="Gene3D" id="1.10.601.10">
    <property type="entry name" value="RNA Polymerase Primary Sigma Factor"/>
    <property type="match status" value="1"/>
</dbReference>
<dbReference type="Proteomes" id="UP001190700">
    <property type="component" value="Unassembled WGS sequence"/>
</dbReference>
<feature type="domain" description="RNA polymerase sigma-70" evidence="7">
    <location>
        <begin position="290"/>
        <end position="303"/>
    </location>
</feature>
<feature type="compositionally biased region" description="Basic and acidic residues" evidence="6">
    <location>
        <begin position="31"/>
        <end position="40"/>
    </location>
</feature>
<evidence type="ECO:0000259" key="7">
    <source>
        <dbReference type="PROSITE" id="PS00715"/>
    </source>
</evidence>
<evidence type="ECO:0000256" key="2">
    <source>
        <dbReference type="ARBA" id="ARBA00023015"/>
    </source>
</evidence>
<evidence type="ECO:0000256" key="4">
    <source>
        <dbReference type="ARBA" id="ARBA00023125"/>
    </source>
</evidence>
<keyword evidence="9" id="KW-1185">Reference proteome</keyword>
<keyword evidence="5" id="KW-0804">Transcription</keyword>